<gene>
    <name evidence="1" type="ORF">CK203_089551</name>
</gene>
<evidence type="ECO:0000313" key="2">
    <source>
        <dbReference type="Proteomes" id="UP000288805"/>
    </source>
</evidence>
<name>A0A438FBP7_VITVI</name>
<reference evidence="1 2" key="1">
    <citation type="journal article" date="2018" name="PLoS Genet.">
        <title>Population sequencing reveals clonal diversity and ancestral inbreeding in the grapevine cultivar Chardonnay.</title>
        <authorList>
            <person name="Roach M.J."/>
            <person name="Johnson D.L."/>
            <person name="Bohlmann J."/>
            <person name="van Vuuren H.J."/>
            <person name="Jones S.J."/>
            <person name="Pretorius I.S."/>
            <person name="Schmidt S.A."/>
            <person name="Borneman A.R."/>
        </authorList>
    </citation>
    <scope>NUCLEOTIDE SEQUENCE [LARGE SCALE GENOMIC DNA]</scope>
    <source>
        <strain evidence="2">cv. Chardonnay</strain>
        <tissue evidence="1">Leaf</tissue>
    </source>
</reference>
<protein>
    <recommendedName>
        <fullName evidence="3">DUF4283 domain-containing protein</fullName>
    </recommendedName>
</protein>
<proteinExistence type="predicted"/>
<dbReference type="Proteomes" id="UP000288805">
    <property type="component" value="Unassembled WGS sequence"/>
</dbReference>
<accession>A0A438FBP7</accession>
<dbReference type="AlphaFoldDB" id="A0A438FBP7"/>
<comment type="caution">
    <text evidence="1">The sequence shown here is derived from an EMBL/GenBank/DDBJ whole genome shotgun (WGS) entry which is preliminary data.</text>
</comment>
<organism evidence="1 2">
    <name type="scientific">Vitis vinifera</name>
    <name type="common">Grape</name>
    <dbReference type="NCBI Taxonomy" id="29760"/>
    <lineage>
        <taxon>Eukaryota</taxon>
        <taxon>Viridiplantae</taxon>
        <taxon>Streptophyta</taxon>
        <taxon>Embryophyta</taxon>
        <taxon>Tracheophyta</taxon>
        <taxon>Spermatophyta</taxon>
        <taxon>Magnoliopsida</taxon>
        <taxon>eudicotyledons</taxon>
        <taxon>Gunneridae</taxon>
        <taxon>Pentapetalae</taxon>
        <taxon>rosids</taxon>
        <taxon>Vitales</taxon>
        <taxon>Vitaceae</taxon>
        <taxon>Viteae</taxon>
        <taxon>Vitis</taxon>
    </lineage>
</organism>
<evidence type="ECO:0000313" key="1">
    <source>
        <dbReference type="EMBL" id="RVW57391.1"/>
    </source>
</evidence>
<dbReference type="EMBL" id="QGNW01001056">
    <property type="protein sequence ID" value="RVW57391.1"/>
    <property type="molecule type" value="Genomic_DNA"/>
</dbReference>
<sequence>MEGSSSKLRSLRVVPLHRFEQKDQMVNSQLWGKGKGPQVRGFSAPFVEMVSNDHGRVSEALWIQMGREEITILWQGFKGNLCLAFLSGSLVLFEFEEGVEAERILPWMITVVPKQGCNRLEVGERMEASSRVGGSVGRNDVLRENMGESISIKGPKKFEAGVRGLTSLEADRQKRARSGNKVGSSPLVDHFGHSLGEAILQAKDKLDVASYNPSSFPFKVGWAKGQKAKPKAGSKSKENRVLLHEGTSIGAQGAKCGPLRMVFQDDTSLVFSENCSSELGCPKAQERQREREVDEVIPKSVFRKLVVFSSFMGMPIEGFEKEVISLLRKTQARKGCDNSSLGEKRKLTSTTCFKDL</sequence>
<evidence type="ECO:0008006" key="3">
    <source>
        <dbReference type="Google" id="ProtNLM"/>
    </source>
</evidence>